<dbReference type="AlphaFoldDB" id="A0AAW1M0C6"/>
<name>A0AAW1M0C6_SAPOF</name>
<sequence>MASYYRCLSRPNVNLLKFTFSSKPTSKSMPTSHFSSFSPTFPRSFPQMVALQSLMPLHSAISSARLTSCLGIDTCSSRSLSQGMLCSANPGV</sequence>
<protein>
    <submittedName>
        <fullName evidence="1">Uncharacterized protein</fullName>
    </submittedName>
</protein>
<proteinExistence type="predicted"/>
<dbReference type="PANTHER" id="PTHR33156">
    <property type="entry name" value="OS02G0230000 PROTEIN"/>
    <property type="match status" value="1"/>
</dbReference>
<comment type="caution">
    <text evidence="1">The sequence shown here is derived from an EMBL/GenBank/DDBJ whole genome shotgun (WGS) entry which is preliminary data.</text>
</comment>
<dbReference type="Proteomes" id="UP001443914">
    <property type="component" value="Unassembled WGS sequence"/>
</dbReference>
<evidence type="ECO:0000313" key="2">
    <source>
        <dbReference type="Proteomes" id="UP001443914"/>
    </source>
</evidence>
<keyword evidence="2" id="KW-1185">Reference proteome</keyword>
<dbReference type="EMBL" id="JBDFQZ010000003">
    <property type="protein sequence ID" value="KAK9742105.1"/>
    <property type="molecule type" value="Genomic_DNA"/>
</dbReference>
<dbReference type="InterPro" id="IPR043459">
    <property type="entry name" value="NFD6/NOXY2-like"/>
</dbReference>
<organism evidence="1 2">
    <name type="scientific">Saponaria officinalis</name>
    <name type="common">Common soapwort</name>
    <name type="synonym">Lychnis saponaria</name>
    <dbReference type="NCBI Taxonomy" id="3572"/>
    <lineage>
        <taxon>Eukaryota</taxon>
        <taxon>Viridiplantae</taxon>
        <taxon>Streptophyta</taxon>
        <taxon>Embryophyta</taxon>
        <taxon>Tracheophyta</taxon>
        <taxon>Spermatophyta</taxon>
        <taxon>Magnoliopsida</taxon>
        <taxon>eudicotyledons</taxon>
        <taxon>Gunneridae</taxon>
        <taxon>Pentapetalae</taxon>
        <taxon>Caryophyllales</taxon>
        <taxon>Caryophyllaceae</taxon>
        <taxon>Caryophylleae</taxon>
        <taxon>Saponaria</taxon>
    </lineage>
</organism>
<evidence type="ECO:0000313" key="1">
    <source>
        <dbReference type="EMBL" id="KAK9742105.1"/>
    </source>
</evidence>
<accession>A0AAW1M0C6</accession>
<gene>
    <name evidence="1" type="ORF">RND81_03G148700</name>
</gene>
<dbReference type="PANTHER" id="PTHR33156:SF39">
    <property type="entry name" value="PROTEIN NONRESPONDING TO OXYLIPINS 2, MITOCHONDRIAL"/>
    <property type="match status" value="1"/>
</dbReference>
<reference evidence="1" key="1">
    <citation type="submission" date="2024-03" db="EMBL/GenBank/DDBJ databases">
        <title>WGS assembly of Saponaria officinalis var. Norfolk2.</title>
        <authorList>
            <person name="Jenkins J."/>
            <person name="Shu S."/>
            <person name="Grimwood J."/>
            <person name="Barry K."/>
            <person name="Goodstein D."/>
            <person name="Schmutz J."/>
            <person name="Leebens-Mack J."/>
            <person name="Osbourn A."/>
        </authorList>
    </citation>
    <scope>NUCLEOTIDE SEQUENCE [LARGE SCALE GENOMIC DNA]</scope>
    <source>
        <strain evidence="1">JIC</strain>
    </source>
</reference>